<dbReference type="Proteomes" id="UP001341840">
    <property type="component" value="Unassembled WGS sequence"/>
</dbReference>
<evidence type="ECO:0000259" key="7">
    <source>
        <dbReference type="PROSITE" id="PS50811"/>
    </source>
</evidence>
<keyword evidence="3" id="KW-0238">DNA-binding</keyword>
<dbReference type="SUPFAM" id="SSF118290">
    <property type="entry name" value="WRKY DNA-binding domain"/>
    <property type="match status" value="1"/>
</dbReference>
<proteinExistence type="predicted"/>
<evidence type="ECO:0000256" key="6">
    <source>
        <dbReference type="SAM" id="MobiDB-lite"/>
    </source>
</evidence>
<dbReference type="EMBL" id="JASCZI010060942">
    <property type="protein sequence ID" value="MED6136908.1"/>
    <property type="molecule type" value="Genomic_DNA"/>
</dbReference>
<name>A0ABU6SLW0_9FABA</name>
<evidence type="ECO:0000313" key="9">
    <source>
        <dbReference type="Proteomes" id="UP001341840"/>
    </source>
</evidence>
<evidence type="ECO:0000313" key="8">
    <source>
        <dbReference type="EMBL" id="MED6136908.1"/>
    </source>
</evidence>
<dbReference type="SMART" id="SM00774">
    <property type="entry name" value="WRKY"/>
    <property type="match status" value="1"/>
</dbReference>
<accession>A0ABU6SLW0</accession>
<evidence type="ECO:0000256" key="5">
    <source>
        <dbReference type="ARBA" id="ARBA00023242"/>
    </source>
</evidence>
<comment type="subcellular location">
    <subcellularLocation>
        <location evidence="1">Nucleus</location>
    </subcellularLocation>
</comment>
<sequence>MEALIRGRGFANQLLQVVGGNKNNHNNDDNGEEVIAEDLVRKVLRSFNNTILLLNGDSLSGGGASSASPNPKKFEGNGTINHQSPRYKKRKTLSTPTWEKESSTLMDDGYAWRKYGQKLLINSNYHRNYFRCSYKFDEGCEATKQVQRIQEDPPLYRTTYHGHHTCKNKLLQNYPNDDEMILMDCYYCDAPQQDSCMVLDFSSDPLLISQ</sequence>
<protein>
    <recommendedName>
        <fullName evidence="7">WRKY domain-containing protein</fullName>
    </recommendedName>
</protein>
<dbReference type="PROSITE" id="PS50811">
    <property type="entry name" value="WRKY"/>
    <property type="match status" value="1"/>
</dbReference>
<keyword evidence="2" id="KW-0805">Transcription regulation</keyword>
<keyword evidence="5" id="KW-0539">Nucleus</keyword>
<keyword evidence="9" id="KW-1185">Reference proteome</keyword>
<feature type="region of interest" description="Disordered" evidence="6">
    <location>
        <begin position="60"/>
        <end position="94"/>
    </location>
</feature>
<keyword evidence="4" id="KW-0804">Transcription</keyword>
<feature type="domain" description="WRKY" evidence="7">
    <location>
        <begin position="101"/>
        <end position="164"/>
    </location>
</feature>
<evidence type="ECO:0000256" key="4">
    <source>
        <dbReference type="ARBA" id="ARBA00023163"/>
    </source>
</evidence>
<gene>
    <name evidence="8" type="ORF">PIB30_060105</name>
</gene>
<comment type="caution">
    <text evidence="8">The sequence shown here is derived from an EMBL/GenBank/DDBJ whole genome shotgun (WGS) entry which is preliminary data.</text>
</comment>
<dbReference type="Pfam" id="PF03106">
    <property type="entry name" value="WRKY"/>
    <property type="match status" value="1"/>
</dbReference>
<evidence type="ECO:0000256" key="1">
    <source>
        <dbReference type="ARBA" id="ARBA00004123"/>
    </source>
</evidence>
<dbReference type="InterPro" id="IPR044810">
    <property type="entry name" value="WRKY_plant"/>
</dbReference>
<dbReference type="InterPro" id="IPR003657">
    <property type="entry name" value="WRKY_dom"/>
</dbReference>
<dbReference type="PANTHER" id="PTHR31282">
    <property type="entry name" value="WRKY TRANSCRIPTION FACTOR 21-RELATED"/>
    <property type="match status" value="1"/>
</dbReference>
<organism evidence="8 9">
    <name type="scientific">Stylosanthes scabra</name>
    <dbReference type="NCBI Taxonomy" id="79078"/>
    <lineage>
        <taxon>Eukaryota</taxon>
        <taxon>Viridiplantae</taxon>
        <taxon>Streptophyta</taxon>
        <taxon>Embryophyta</taxon>
        <taxon>Tracheophyta</taxon>
        <taxon>Spermatophyta</taxon>
        <taxon>Magnoliopsida</taxon>
        <taxon>eudicotyledons</taxon>
        <taxon>Gunneridae</taxon>
        <taxon>Pentapetalae</taxon>
        <taxon>rosids</taxon>
        <taxon>fabids</taxon>
        <taxon>Fabales</taxon>
        <taxon>Fabaceae</taxon>
        <taxon>Papilionoideae</taxon>
        <taxon>50 kb inversion clade</taxon>
        <taxon>dalbergioids sensu lato</taxon>
        <taxon>Dalbergieae</taxon>
        <taxon>Pterocarpus clade</taxon>
        <taxon>Stylosanthes</taxon>
    </lineage>
</organism>
<reference evidence="8 9" key="1">
    <citation type="journal article" date="2023" name="Plants (Basel)">
        <title>Bridging the Gap: Combining Genomics and Transcriptomics Approaches to Understand Stylosanthes scabra, an Orphan Legume from the Brazilian Caatinga.</title>
        <authorList>
            <person name="Ferreira-Neto J.R.C."/>
            <person name="da Silva M.D."/>
            <person name="Binneck E."/>
            <person name="de Melo N.F."/>
            <person name="da Silva R.H."/>
            <person name="de Melo A.L.T.M."/>
            <person name="Pandolfi V."/>
            <person name="Bustamante F.O."/>
            <person name="Brasileiro-Vidal A.C."/>
            <person name="Benko-Iseppon A.M."/>
        </authorList>
    </citation>
    <scope>NUCLEOTIDE SEQUENCE [LARGE SCALE GENOMIC DNA]</scope>
    <source>
        <tissue evidence="8">Leaves</tissue>
    </source>
</reference>
<dbReference type="Gene3D" id="2.20.25.80">
    <property type="entry name" value="WRKY domain"/>
    <property type="match status" value="1"/>
</dbReference>
<dbReference type="InterPro" id="IPR036576">
    <property type="entry name" value="WRKY_dom_sf"/>
</dbReference>
<evidence type="ECO:0000256" key="3">
    <source>
        <dbReference type="ARBA" id="ARBA00023125"/>
    </source>
</evidence>
<evidence type="ECO:0000256" key="2">
    <source>
        <dbReference type="ARBA" id="ARBA00023015"/>
    </source>
</evidence>